<dbReference type="EMBL" id="GIFC01002698">
    <property type="protein sequence ID" value="MXU84781.1"/>
    <property type="molecule type" value="Transcribed_RNA"/>
</dbReference>
<evidence type="ECO:0008006" key="3">
    <source>
        <dbReference type="Google" id="ProtNLM"/>
    </source>
</evidence>
<reference evidence="2" key="1">
    <citation type="submission" date="2019-12" db="EMBL/GenBank/DDBJ databases">
        <title>An insight into the sialome of adult female Ixodes ricinus ticks feeding for 6 days.</title>
        <authorList>
            <person name="Perner J."/>
            <person name="Ribeiro J.M.C."/>
        </authorList>
    </citation>
    <scope>NUCLEOTIDE SEQUENCE</scope>
    <source>
        <strain evidence="2">Semi-engorged</strain>
        <tissue evidence="2">Salivary glands</tissue>
    </source>
</reference>
<evidence type="ECO:0000256" key="1">
    <source>
        <dbReference type="SAM" id="SignalP"/>
    </source>
</evidence>
<organism evidence="2">
    <name type="scientific">Ixodes ricinus</name>
    <name type="common">Common tick</name>
    <name type="synonym">Acarus ricinus</name>
    <dbReference type="NCBI Taxonomy" id="34613"/>
    <lineage>
        <taxon>Eukaryota</taxon>
        <taxon>Metazoa</taxon>
        <taxon>Ecdysozoa</taxon>
        <taxon>Arthropoda</taxon>
        <taxon>Chelicerata</taxon>
        <taxon>Arachnida</taxon>
        <taxon>Acari</taxon>
        <taxon>Parasitiformes</taxon>
        <taxon>Ixodida</taxon>
        <taxon>Ixodoidea</taxon>
        <taxon>Ixodidae</taxon>
        <taxon>Ixodinae</taxon>
        <taxon>Ixodes</taxon>
    </lineage>
</organism>
<accession>A0A6B0U357</accession>
<protein>
    <recommendedName>
        <fullName evidence="3">Secreted protein</fullName>
    </recommendedName>
</protein>
<name>A0A6B0U357_IXORI</name>
<dbReference type="AlphaFoldDB" id="A0A6B0U357"/>
<feature type="chain" id="PRO_5025586241" description="Secreted protein" evidence="1">
    <location>
        <begin position="19"/>
        <end position="82"/>
    </location>
</feature>
<keyword evidence="1" id="KW-0732">Signal</keyword>
<sequence length="82" mass="9203">MHHSLLLLCSARAEVTIALQKNPVGNCCHFPAQTYMEQDPLVTGLEKKNSFHCSPVFHRMGCTVTESDVFIQIDHFAHFCGL</sequence>
<proteinExistence type="predicted"/>
<evidence type="ECO:0000313" key="2">
    <source>
        <dbReference type="EMBL" id="MXU84781.1"/>
    </source>
</evidence>
<feature type="signal peptide" evidence="1">
    <location>
        <begin position="1"/>
        <end position="18"/>
    </location>
</feature>